<reference evidence="1 2" key="1">
    <citation type="journal article" date="2009" name="Nat. Genet.">
        <title>The genome of the cucumber, Cucumis sativus L.</title>
        <authorList>
            <person name="Huang S."/>
            <person name="Li R."/>
            <person name="Zhang Z."/>
            <person name="Li L."/>
            <person name="Gu X."/>
            <person name="Fan W."/>
            <person name="Lucas W.J."/>
            <person name="Wang X."/>
            <person name="Xie B."/>
            <person name="Ni P."/>
            <person name="Ren Y."/>
            <person name="Zhu H."/>
            <person name="Li J."/>
            <person name="Lin K."/>
            <person name="Jin W."/>
            <person name="Fei Z."/>
            <person name="Li G."/>
            <person name="Staub J."/>
            <person name="Kilian A."/>
            <person name="van der Vossen E.A."/>
            <person name="Wu Y."/>
            <person name="Guo J."/>
            <person name="He J."/>
            <person name="Jia Z."/>
            <person name="Ren Y."/>
            <person name="Tian G."/>
            <person name="Lu Y."/>
            <person name="Ruan J."/>
            <person name="Qian W."/>
            <person name="Wang M."/>
            <person name="Huang Q."/>
            <person name="Li B."/>
            <person name="Xuan Z."/>
            <person name="Cao J."/>
            <person name="Asan"/>
            <person name="Wu Z."/>
            <person name="Zhang J."/>
            <person name="Cai Q."/>
            <person name="Bai Y."/>
            <person name="Zhao B."/>
            <person name="Han Y."/>
            <person name="Li Y."/>
            <person name="Li X."/>
            <person name="Wang S."/>
            <person name="Shi Q."/>
            <person name="Liu S."/>
            <person name="Cho W.K."/>
            <person name="Kim J.Y."/>
            <person name="Xu Y."/>
            <person name="Heller-Uszynska K."/>
            <person name="Miao H."/>
            <person name="Cheng Z."/>
            <person name="Zhang S."/>
            <person name="Wu J."/>
            <person name="Yang Y."/>
            <person name="Kang H."/>
            <person name="Li M."/>
            <person name="Liang H."/>
            <person name="Ren X."/>
            <person name="Shi Z."/>
            <person name="Wen M."/>
            <person name="Jian M."/>
            <person name="Yang H."/>
            <person name="Zhang G."/>
            <person name="Yang Z."/>
            <person name="Chen R."/>
            <person name="Liu S."/>
            <person name="Li J."/>
            <person name="Ma L."/>
            <person name="Liu H."/>
            <person name="Zhou Y."/>
            <person name="Zhao J."/>
            <person name="Fang X."/>
            <person name="Li G."/>
            <person name="Fang L."/>
            <person name="Li Y."/>
            <person name="Liu D."/>
            <person name="Zheng H."/>
            <person name="Zhang Y."/>
            <person name="Qin N."/>
            <person name="Li Z."/>
            <person name="Yang G."/>
            <person name="Yang S."/>
            <person name="Bolund L."/>
            <person name="Kristiansen K."/>
            <person name="Zheng H."/>
            <person name="Li S."/>
            <person name="Zhang X."/>
            <person name="Yang H."/>
            <person name="Wang J."/>
            <person name="Sun R."/>
            <person name="Zhang B."/>
            <person name="Jiang S."/>
            <person name="Wang J."/>
            <person name="Du Y."/>
            <person name="Li S."/>
        </authorList>
    </citation>
    <scope>NUCLEOTIDE SEQUENCE [LARGE SCALE GENOMIC DNA]</scope>
    <source>
        <strain evidence="2">cv. 9930</strain>
    </source>
</reference>
<sequence length="63" mass="6792">MDPRQAGKESHFAHFKDRAIHALRDGTCAVSSVCNLDGPDYINGATVAVLAVHWSVIRVSRGS</sequence>
<dbReference type="Proteomes" id="UP000029981">
    <property type="component" value="Chromosome 2"/>
</dbReference>
<proteinExistence type="predicted"/>
<organism evidence="1 2">
    <name type="scientific">Cucumis sativus</name>
    <name type="common">Cucumber</name>
    <dbReference type="NCBI Taxonomy" id="3659"/>
    <lineage>
        <taxon>Eukaryota</taxon>
        <taxon>Viridiplantae</taxon>
        <taxon>Streptophyta</taxon>
        <taxon>Embryophyta</taxon>
        <taxon>Tracheophyta</taxon>
        <taxon>Spermatophyta</taxon>
        <taxon>Magnoliopsida</taxon>
        <taxon>eudicotyledons</taxon>
        <taxon>Gunneridae</taxon>
        <taxon>Pentapetalae</taxon>
        <taxon>rosids</taxon>
        <taxon>fabids</taxon>
        <taxon>Cucurbitales</taxon>
        <taxon>Cucurbitaceae</taxon>
        <taxon>Benincaseae</taxon>
        <taxon>Cucumis</taxon>
    </lineage>
</organism>
<dbReference type="EMBL" id="CM002923">
    <property type="protein sequence ID" value="KGN62544.1"/>
    <property type="molecule type" value="Genomic_DNA"/>
</dbReference>
<keyword evidence="2" id="KW-1185">Reference proteome</keyword>
<reference evidence="1 2" key="2">
    <citation type="journal article" date="2009" name="PLoS ONE">
        <title>An integrated genetic and cytogenetic map of the cucumber genome.</title>
        <authorList>
            <person name="Ren Y."/>
            <person name="Zhang Z."/>
            <person name="Liu J."/>
            <person name="Staub J.E."/>
            <person name="Han Y."/>
            <person name="Cheng Z."/>
            <person name="Li X."/>
            <person name="Lu J."/>
            <person name="Miao H."/>
            <person name="Kang H."/>
            <person name="Xie B."/>
            <person name="Gu X."/>
            <person name="Wang X."/>
            <person name="Du Y."/>
            <person name="Jin W."/>
            <person name="Huang S."/>
        </authorList>
    </citation>
    <scope>NUCLEOTIDE SEQUENCE [LARGE SCALE GENOMIC DNA]</scope>
    <source>
        <strain evidence="2">cv. 9930</strain>
    </source>
</reference>
<evidence type="ECO:0000313" key="1">
    <source>
        <dbReference type="EMBL" id="KGN62544.1"/>
    </source>
</evidence>
<name>A0A0A0LNI0_CUCSA</name>
<accession>A0A0A0LNI0</accession>
<reference evidence="1 2" key="3">
    <citation type="journal article" date="2010" name="BMC Genomics">
        <title>Transcriptome sequencing and comparative analysis of cucumber flowers with different sex types.</title>
        <authorList>
            <person name="Guo S."/>
            <person name="Zheng Y."/>
            <person name="Joung J.G."/>
            <person name="Liu S."/>
            <person name="Zhang Z."/>
            <person name="Crasta O.R."/>
            <person name="Sobral B.W."/>
            <person name="Xu Y."/>
            <person name="Huang S."/>
            <person name="Fei Z."/>
        </authorList>
    </citation>
    <scope>NUCLEOTIDE SEQUENCE [LARGE SCALE GENOMIC DNA]</scope>
    <source>
        <strain evidence="2">cv. 9930</strain>
    </source>
</reference>
<protein>
    <submittedName>
        <fullName evidence="1">Uncharacterized protein</fullName>
    </submittedName>
</protein>
<dbReference type="Gramene" id="KGN62544">
    <property type="protein sequence ID" value="KGN62544"/>
    <property type="gene ID" value="Csa_2G360610"/>
</dbReference>
<evidence type="ECO:0000313" key="2">
    <source>
        <dbReference type="Proteomes" id="UP000029981"/>
    </source>
</evidence>
<dbReference type="AlphaFoldDB" id="A0A0A0LNI0"/>
<reference evidence="1 2" key="4">
    <citation type="journal article" date="2011" name="BMC Genomics">
        <title>RNA-Seq improves annotation of protein-coding genes in the cucumber genome.</title>
        <authorList>
            <person name="Li Z."/>
            <person name="Zhang Z."/>
            <person name="Yan P."/>
            <person name="Huang S."/>
            <person name="Fei Z."/>
            <person name="Lin K."/>
        </authorList>
    </citation>
    <scope>NUCLEOTIDE SEQUENCE [LARGE SCALE GENOMIC DNA]</scope>
    <source>
        <strain evidence="2">cv. 9930</strain>
    </source>
</reference>
<gene>
    <name evidence="1" type="ORF">Csa_2G360610</name>
</gene>